<keyword evidence="7" id="KW-0206">Cytoskeleton</keyword>
<keyword evidence="5 9" id="KW-0067">ATP-binding</keyword>
<dbReference type="PRINTS" id="PR00380">
    <property type="entry name" value="KINESINHEAVY"/>
</dbReference>
<evidence type="ECO:0000256" key="10">
    <source>
        <dbReference type="RuleBase" id="RU000394"/>
    </source>
</evidence>
<dbReference type="PANTHER" id="PTHR47971:SF8">
    <property type="entry name" value="KINESIN-LIKE PROTEIN"/>
    <property type="match status" value="1"/>
</dbReference>
<accession>G0QZL3</accession>
<comment type="similarity">
    <text evidence="8">Belongs to the TRAFAC class myosin-kinesin ATPase superfamily. Kinesin family. KIN-13 subfamily.</text>
</comment>
<dbReference type="GO" id="GO:0005524">
    <property type="term" value="F:ATP binding"/>
    <property type="evidence" value="ECO:0007669"/>
    <property type="project" value="UniProtKB-UniRule"/>
</dbReference>
<evidence type="ECO:0000313" key="13">
    <source>
        <dbReference type="EMBL" id="EGR29344.1"/>
    </source>
</evidence>
<dbReference type="STRING" id="857967.G0QZL3"/>
<dbReference type="FunFam" id="3.40.850.10:FF:000012">
    <property type="entry name" value="Kinesin-like protein"/>
    <property type="match status" value="1"/>
</dbReference>
<keyword evidence="13" id="KW-0378">Hydrolase</keyword>
<dbReference type="GO" id="GO:0016787">
    <property type="term" value="F:hydrolase activity"/>
    <property type="evidence" value="ECO:0007669"/>
    <property type="project" value="UniProtKB-KW"/>
</dbReference>
<organism evidence="13 14">
    <name type="scientific">Ichthyophthirius multifiliis</name>
    <name type="common">White spot disease agent</name>
    <name type="synonym">Ich</name>
    <dbReference type="NCBI Taxonomy" id="5932"/>
    <lineage>
        <taxon>Eukaryota</taxon>
        <taxon>Sar</taxon>
        <taxon>Alveolata</taxon>
        <taxon>Ciliophora</taxon>
        <taxon>Intramacronucleata</taxon>
        <taxon>Oligohymenophorea</taxon>
        <taxon>Hymenostomatida</taxon>
        <taxon>Ophryoglenina</taxon>
        <taxon>Ichthyophthirius</taxon>
    </lineage>
</organism>
<evidence type="ECO:0000256" key="6">
    <source>
        <dbReference type="ARBA" id="ARBA00023175"/>
    </source>
</evidence>
<dbReference type="OrthoDB" id="3176171at2759"/>
<keyword evidence="4 9" id="KW-0547">Nucleotide-binding</keyword>
<keyword evidence="14" id="KW-1185">Reference proteome</keyword>
<dbReference type="GO" id="GO:0005874">
    <property type="term" value="C:microtubule"/>
    <property type="evidence" value="ECO:0007669"/>
    <property type="project" value="UniProtKB-KW"/>
</dbReference>
<dbReference type="PROSITE" id="PS50067">
    <property type="entry name" value="KINESIN_MOTOR_2"/>
    <property type="match status" value="1"/>
</dbReference>
<dbReference type="Pfam" id="PF00225">
    <property type="entry name" value="Kinesin"/>
    <property type="match status" value="1"/>
</dbReference>
<dbReference type="PROSITE" id="PS00411">
    <property type="entry name" value="KINESIN_MOTOR_1"/>
    <property type="match status" value="1"/>
</dbReference>
<dbReference type="PANTHER" id="PTHR47971">
    <property type="entry name" value="KINESIN-RELATED PROTEIN 6"/>
    <property type="match status" value="1"/>
</dbReference>
<dbReference type="GO" id="GO:0003777">
    <property type="term" value="F:microtubule motor activity"/>
    <property type="evidence" value="ECO:0007669"/>
    <property type="project" value="InterPro"/>
</dbReference>
<keyword evidence="11" id="KW-0175">Coiled coil</keyword>
<dbReference type="OMA" id="LAHEDEY"/>
<protein>
    <recommendedName>
        <fullName evidence="10">Kinesin-like protein</fullName>
    </recommendedName>
</protein>
<dbReference type="InterPro" id="IPR001752">
    <property type="entry name" value="Kinesin_motor_dom"/>
</dbReference>
<sequence>MQKKIQKKQKKIHNLLKNYNNKKKVQSDQQYQEIQIQQADIQDEQSQILIYEQNSQNRKKFENPKKTTLAQNMLRMEQNRQERREKMIQMKQEKLEREQQIKESKKNVDPEFEYLVNKERLSNPLSHQFIQQTKLTVIVRKRPISQKEEEEGEIDSVSCSNPIIRIHEPKYKIDGITKYVENHDFQFDNAFSENQTTDDIYKYSLQPIINTIFQNGVVTCFAYGQTGSGKTFTMKELQKNYVSDIFKNKGNSFDIFISFYEIYGGKCYDLLNERNQLQILEDKNNNIQVNNLMEVQVNNQEEVENILTQAANIRSTHQTEANEVSSRSHAICLIQIKNDQKKIVGKLIMVDLAGSERAQDCQGNSKQRKQEGAEINKSLLALKECIRQMDKGAMHVPFRGSKLTLVLRDSFLNKGFSSKIIMLACISPGSSSADHTVNTLRQLYQKKQFLIISYKKALINKN</sequence>
<evidence type="ECO:0000256" key="1">
    <source>
        <dbReference type="ARBA" id="ARBA00004245"/>
    </source>
</evidence>
<evidence type="ECO:0000256" key="2">
    <source>
        <dbReference type="ARBA" id="ARBA00022490"/>
    </source>
</evidence>
<keyword evidence="2" id="KW-0963">Cytoplasm</keyword>
<proteinExistence type="inferred from homology"/>
<dbReference type="InterPro" id="IPR027417">
    <property type="entry name" value="P-loop_NTPase"/>
</dbReference>
<dbReference type="SUPFAM" id="SSF52540">
    <property type="entry name" value="P-loop containing nucleoside triphosphate hydrolases"/>
    <property type="match status" value="1"/>
</dbReference>
<dbReference type="GO" id="GO:0008017">
    <property type="term" value="F:microtubule binding"/>
    <property type="evidence" value="ECO:0007669"/>
    <property type="project" value="InterPro"/>
</dbReference>
<evidence type="ECO:0000256" key="3">
    <source>
        <dbReference type="ARBA" id="ARBA00022701"/>
    </source>
</evidence>
<dbReference type="InterPro" id="IPR019821">
    <property type="entry name" value="Kinesin_motor_CS"/>
</dbReference>
<evidence type="ECO:0000256" key="7">
    <source>
        <dbReference type="ARBA" id="ARBA00023212"/>
    </source>
</evidence>
<keyword evidence="3 10" id="KW-0493">Microtubule</keyword>
<dbReference type="Proteomes" id="UP000008983">
    <property type="component" value="Unassembled WGS sequence"/>
</dbReference>
<evidence type="ECO:0000256" key="11">
    <source>
        <dbReference type="SAM" id="Coils"/>
    </source>
</evidence>
<dbReference type="RefSeq" id="XP_004030580.1">
    <property type="nucleotide sequence ID" value="XM_004030532.1"/>
</dbReference>
<dbReference type="AlphaFoldDB" id="G0QZL3"/>
<dbReference type="EMBL" id="GL984157">
    <property type="protein sequence ID" value="EGR29344.1"/>
    <property type="molecule type" value="Genomic_DNA"/>
</dbReference>
<dbReference type="eggNOG" id="KOG0246">
    <property type="taxonomic scope" value="Eukaryota"/>
</dbReference>
<comment type="subcellular location">
    <subcellularLocation>
        <location evidence="1">Cytoplasm</location>
        <location evidence="1">Cytoskeleton</location>
    </subcellularLocation>
</comment>
<gene>
    <name evidence="13" type="ORF">IMG5_157830</name>
</gene>
<dbReference type="GO" id="GO:0007018">
    <property type="term" value="P:microtubule-based movement"/>
    <property type="evidence" value="ECO:0007669"/>
    <property type="project" value="InterPro"/>
</dbReference>
<dbReference type="InParanoid" id="G0QZL3"/>
<dbReference type="CDD" id="cd01367">
    <property type="entry name" value="KISc_KIF2_like"/>
    <property type="match status" value="1"/>
</dbReference>
<feature type="domain" description="Kinesin motor" evidence="12">
    <location>
        <begin position="134"/>
        <end position="449"/>
    </location>
</feature>
<evidence type="ECO:0000259" key="12">
    <source>
        <dbReference type="PROSITE" id="PS50067"/>
    </source>
</evidence>
<reference evidence="13 14" key="1">
    <citation type="submission" date="2011-07" db="EMBL/GenBank/DDBJ databases">
        <authorList>
            <person name="Coyne R."/>
            <person name="Brami D."/>
            <person name="Johnson J."/>
            <person name="Hostetler J."/>
            <person name="Hannick L."/>
            <person name="Clark T."/>
            <person name="Cassidy-Hanley D."/>
            <person name="Inman J."/>
        </authorList>
    </citation>
    <scope>NUCLEOTIDE SEQUENCE [LARGE SCALE GENOMIC DNA]</scope>
    <source>
        <strain evidence="13 14">G5</strain>
    </source>
</reference>
<dbReference type="SMART" id="SM00129">
    <property type="entry name" value="KISc"/>
    <property type="match status" value="1"/>
</dbReference>
<keyword evidence="6 9" id="KW-0505">Motor protein</keyword>
<dbReference type="InterPro" id="IPR027640">
    <property type="entry name" value="Kinesin-like_fam"/>
</dbReference>
<evidence type="ECO:0000256" key="9">
    <source>
        <dbReference type="PROSITE-ProRule" id="PRU00283"/>
    </source>
</evidence>
<dbReference type="Gene3D" id="3.40.850.10">
    <property type="entry name" value="Kinesin motor domain"/>
    <property type="match status" value="1"/>
</dbReference>
<evidence type="ECO:0000256" key="4">
    <source>
        <dbReference type="ARBA" id="ARBA00022741"/>
    </source>
</evidence>
<feature type="coiled-coil region" evidence="11">
    <location>
        <begin position="73"/>
        <end position="107"/>
    </location>
</feature>
<evidence type="ECO:0000313" key="14">
    <source>
        <dbReference type="Proteomes" id="UP000008983"/>
    </source>
</evidence>
<dbReference type="GeneID" id="14905445"/>
<name>G0QZL3_ICHMU</name>
<feature type="binding site" evidence="9">
    <location>
        <begin position="224"/>
        <end position="231"/>
    </location>
    <ligand>
        <name>ATP</name>
        <dbReference type="ChEBI" id="CHEBI:30616"/>
    </ligand>
</feature>
<dbReference type="GO" id="GO:0007019">
    <property type="term" value="P:microtubule depolymerization"/>
    <property type="evidence" value="ECO:0007669"/>
    <property type="project" value="TreeGrafter"/>
</dbReference>
<dbReference type="InterPro" id="IPR036961">
    <property type="entry name" value="Kinesin_motor_dom_sf"/>
</dbReference>
<evidence type="ECO:0000256" key="8">
    <source>
        <dbReference type="ARBA" id="ARBA00061030"/>
    </source>
</evidence>
<evidence type="ECO:0000256" key="5">
    <source>
        <dbReference type="ARBA" id="ARBA00022840"/>
    </source>
</evidence>